<dbReference type="GO" id="GO:0031643">
    <property type="term" value="P:positive regulation of myelination"/>
    <property type="evidence" value="ECO:0007669"/>
    <property type="project" value="TreeGrafter"/>
</dbReference>
<keyword evidence="4" id="KW-0325">Glycoprotein</keyword>
<dbReference type="GO" id="GO:0006954">
    <property type="term" value="P:inflammatory response"/>
    <property type="evidence" value="ECO:0007669"/>
    <property type="project" value="InterPro"/>
</dbReference>
<dbReference type="InterPro" id="IPR001368">
    <property type="entry name" value="TNFR/NGFR_Cys_rich_reg"/>
</dbReference>
<feature type="region of interest" description="Disordered" evidence="6">
    <location>
        <begin position="210"/>
        <end position="247"/>
    </location>
</feature>
<feature type="signal peptide" evidence="8">
    <location>
        <begin position="1"/>
        <end position="22"/>
    </location>
</feature>
<evidence type="ECO:0000259" key="9">
    <source>
        <dbReference type="PROSITE" id="PS50050"/>
    </source>
</evidence>
<dbReference type="FunFam" id="2.10.50.10:FF:000036">
    <property type="entry name" value="Tumor necrosis factor receptor superfamily member 1B"/>
    <property type="match status" value="1"/>
</dbReference>
<name>L9L0R4_TUPCH</name>
<feature type="region of interest" description="Disordered" evidence="6">
    <location>
        <begin position="314"/>
        <end position="372"/>
    </location>
</feature>
<evidence type="ECO:0000256" key="3">
    <source>
        <dbReference type="ARBA" id="ARBA00023157"/>
    </source>
</evidence>
<keyword evidence="7" id="KW-1133">Transmembrane helix</keyword>
<feature type="compositionally biased region" description="Polar residues" evidence="6">
    <location>
        <begin position="426"/>
        <end position="437"/>
    </location>
</feature>
<dbReference type="GO" id="GO:0005031">
    <property type="term" value="F:tumor necrosis factor receptor activity"/>
    <property type="evidence" value="ECO:0007669"/>
    <property type="project" value="InterPro"/>
</dbReference>
<dbReference type="PROSITE" id="PS00652">
    <property type="entry name" value="TNFR_NGFR_1"/>
    <property type="match status" value="2"/>
</dbReference>
<reference evidence="11" key="1">
    <citation type="submission" date="2012-07" db="EMBL/GenBank/DDBJ databases">
        <title>Genome of the Chinese tree shrew, a rising model animal genetically related to primates.</title>
        <authorList>
            <person name="Zhang G."/>
            <person name="Fan Y."/>
            <person name="Yao Y."/>
            <person name="Huang Z."/>
        </authorList>
    </citation>
    <scope>NUCLEOTIDE SEQUENCE [LARGE SCALE GENOMIC DNA]</scope>
</reference>
<dbReference type="PANTHER" id="PTHR47386">
    <property type="entry name" value="TUMOR NECROSIS FACTOR RECEPTOR SUPERFAMILY MEMBER 1B"/>
    <property type="match status" value="1"/>
</dbReference>
<feature type="compositionally biased region" description="Low complexity" evidence="6">
    <location>
        <begin position="314"/>
        <end position="336"/>
    </location>
</feature>
<feature type="domain" description="TNFR-Cys" evidence="9">
    <location>
        <begin position="163"/>
        <end position="200"/>
    </location>
</feature>
<dbReference type="InterPro" id="IPR051670">
    <property type="entry name" value="TNF_chemokine_rcpt-like"/>
</dbReference>
<keyword evidence="11" id="KW-1185">Reference proteome</keyword>
<feature type="compositionally biased region" description="Low complexity" evidence="6">
    <location>
        <begin position="351"/>
        <end position="368"/>
    </location>
</feature>
<evidence type="ECO:0000313" key="11">
    <source>
        <dbReference type="Proteomes" id="UP000011518"/>
    </source>
</evidence>
<dbReference type="GO" id="GO:0016020">
    <property type="term" value="C:membrane"/>
    <property type="evidence" value="ECO:0007669"/>
    <property type="project" value="InterPro"/>
</dbReference>
<dbReference type="Pfam" id="PF00020">
    <property type="entry name" value="TNFR_c6"/>
    <property type="match status" value="2"/>
</dbReference>
<dbReference type="FunCoup" id="L9L0R4">
    <property type="interactions" value="364"/>
</dbReference>
<protein>
    <submittedName>
        <fullName evidence="10">Tumor necrosis factor receptor superfamily member 1B</fullName>
    </submittedName>
</protein>
<dbReference type="Gene3D" id="2.10.50.10">
    <property type="entry name" value="Tumor Necrosis Factor Receptor, subunit A, domain 2"/>
    <property type="match status" value="2"/>
</dbReference>
<feature type="disulfide bond" evidence="5">
    <location>
        <begin position="164"/>
        <end position="179"/>
    </location>
</feature>
<feature type="compositionally biased region" description="Low complexity" evidence="6">
    <location>
        <begin position="233"/>
        <end position="245"/>
    </location>
</feature>
<sequence>MAPAAVWAALAVGLQLWAAGNAEPSEVSALDGAPVPRNPCQEREYLDQTTKRCCSMCPPGHSVRKLCTKTSDTICVPCEDSTYTQFWNWIPGCFSCDPPCSPGQVEIQACTLEQNRICTCKPGWYCVLKRQVGCRQCVPLSKCLPGHGVTTQATATSDVKCSACPPGTFSDTTSSTDTCRPHRICSLVATPGNASTDAVCASVFPTQKKVPGPVTTSQPVSTRFQHKEPTPGPSTTPSTSLSPNPKELRTGSISLPIGLIVGVASSLLIIIVLVNCVILAQKKKRPSCLQGEAKVPHLQAEKAQNVLGTEQQHLLTTAPSSSSSSLESSASASDRSTPTRNQPQAPGMAKASGSGEARASSGSSESSPGGHGTQVNVTCIVNVCSSSDHGSQCSSQASCTMGDMDTRPSGSPKEEQVPFSKEEHPFQSQPGTPETLLQSAEEKPLPLGVPDAGMKPSHQAGVCYVPARAGPEPWLSNPALERSPWSS</sequence>
<feature type="transmembrane region" description="Helical" evidence="7">
    <location>
        <begin position="253"/>
        <end position="280"/>
    </location>
</feature>
<feature type="compositionally biased region" description="Basic and acidic residues" evidence="6">
    <location>
        <begin position="412"/>
        <end position="425"/>
    </location>
</feature>
<feature type="chain" id="PRO_5003999869" evidence="8">
    <location>
        <begin position="23"/>
        <end position="487"/>
    </location>
</feature>
<accession>L9L0R4</accession>
<feature type="region of interest" description="Disordered" evidence="6">
    <location>
        <begin position="392"/>
        <end position="437"/>
    </location>
</feature>
<dbReference type="GO" id="GO:0150079">
    <property type="term" value="P:negative regulation of neuroinflammatory response"/>
    <property type="evidence" value="ECO:0007669"/>
    <property type="project" value="TreeGrafter"/>
</dbReference>
<dbReference type="eggNOG" id="ENOG502RZ23">
    <property type="taxonomic scope" value="Eukaryota"/>
</dbReference>
<feature type="domain" description="TNFR-Cys" evidence="9">
    <location>
        <begin position="77"/>
        <end position="118"/>
    </location>
</feature>
<dbReference type="GO" id="GO:0048714">
    <property type="term" value="P:positive regulation of oligodendrocyte differentiation"/>
    <property type="evidence" value="ECO:0007669"/>
    <property type="project" value="TreeGrafter"/>
</dbReference>
<organism evidence="10 11">
    <name type="scientific">Tupaia chinensis</name>
    <name type="common">Chinese tree shrew</name>
    <name type="synonym">Tupaia belangeri chinensis</name>
    <dbReference type="NCBI Taxonomy" id="246437"/>
    <lineage>
        <taxon>Eukaryota</taxon>
        <taxon>Metazoa</taxon>
        <taxon>Chordata</taxon>
        <taxon>Craniata</taxon>
        <taxon>Vertebrata</taxon>
        <taxon>Euteleostomi</taxon>
        <taxon>Mammalia</taxon>
        <taxon>Eutheria</taxon>
        <taxon>Euarchontoglires</taxon>
        <taxon>Scandentia</taxon>
        <taxon>Tupaiidae</taxon>
        <taxon>Tupaia</taxon>
    </lineage>
</organism>
<feature type="disulfide bond" evidence="5">
    <location>
        <begin position="54"/>
        <end position="67"/>
    </location>
</feature>
<dbReference type="GO" id="GO:0042129">
    <property type="term" value="P:regulation of T cell proliferation"/>
    <property type="evidence" value="ECO:0007669"/>
    <property type="project" value="TreeGrafter"/>
</dbReference>
<feature type="repeat" description="TNFR-Cys" evidence="5">
    <location>
        <begin position="119"/>
        <end position="161"/>
    </location>
</feature>
<dbReference type="STRING" id="246437.L9L0R4"/>
<keyword evidence="3 5" id="KW-1015">Disulfide bond</keyword>
<dbReference type="CDD" id="cd10577">
    <property type="entry name" value="TNFRSF1B"/>
    <property type="match status" value="1"/>
</dbReference>
<feature type="disulfide bond" evidence="5">
    <location>
        <begin position="100"/>
        <end position="118"/>
    </location>
</feature>
<evidence type="ECO:0000256" key="8">
    <source>
        <dbReference type="SAM" id="SignalP"/>
    </source>
</evidence>
<keyword evidence="7" id="KW-0472">Membrane</keyword>
<dbReference type="InterPro" id="IPR033996">
    <property type="entry name" value="TNFRSF1B_N"/>
</dbReference>
<dbReference type="PANTHER" id="PTHR47386:SF1">
    <property type="entry name" value="TUMOR NECROSIS FACTOR RECEPTOR SUPERFAMILY MEMBER 1B"/>
    <property type="match status" value="1"/>
</dbReference>
<dbReference type="GO" id="GO:0051044">
    <property type="term" value="P:positive regulation of membrane protein ectodomain proteolysis"/>
    <property type="evidence" value="ECO:0007669"/>
    <property type="project" value="TreeGrafter"/>
</dbReference>
<keyword evidence="10" id="KW-0675">Receptor</keyword>
<dbReference type="GO" id="GO:0008630">
    <property type="term" value="P:intrinsic apoptotic signaling pathway in response to DNA damage"/>
    <property type="evidence" value="ECO:0007669"/>
    <property type="project" value="TreeGrafter"/>
</dbReference>
<gene>
    <name evidence="10" type="ORF">TREES_T100008730</name>
</gene>
<dbReference type="GO" id="GO:0097191">
    <property type="term" value="P:extrinsic apoptotic signaling pathway"/>
    <property type="evidence" value="ECO:0007669"/>
    <property type="project" value="TreeGrafter"/>
</dbReference>
<comment type="caution">
    <text evidence="5">Lacks conserved residue(s) required for the propagation of feature annotation.</text>
</comment>
<keyword evidence="1 8" id="KW-0732">Signal</keyword>
<feature type="disulfide bond" evidence="5">
    <location>
        <begin position="78"/>
        <end position="93"/>
    </location>
</feature>
<feature type="domain" description="TNFR-Cys" evidence="9">
    <location>
        <begin position="119"/>
        <end position="161"/>
    </location>
</feature>
<dbReference type="GO" id="GO:0002724">
    <property type="term" value="P:regulation of T cell cytokine production"/>
    <property type="evidence" value="ECO:0007669"/>
    <property type="project" value="TreeGrafter"/>
</dbReference>
<dbReference type="SMART" id="SM00208">
    <property type="entry name" value="TNFR"/>
    <property type="match status" value="4"/>
</dbReference>
<feature type="repeat" description="TNFR-Cys" evidence="5">
    <location>
        <begin position="77"/>
        <end position="118"/>
    </location>
</feature>
<feature type="disulfide bond" evidence="5">
    <location>
        <begin position="143"/>
        <end position="161"/>
    </location>
</feature>
<keyword evidence="2" id="KW-0677">Repeat</keyword>
<feature type="compositionally biased region" description="Polar residues" evidence="6">
    <location>
        <begin position="214"/>
        <end position="223"/>
    </location>
</feature>
<dbReference type="SUPFAM" id="SSF57586">
    <property type="entry name" value="TNF receptor-like"/>
    <property type="match status" value="2"/>
</dbReference>
<evidence type="ECO:0000256" key="2">
    <source>
        <dbReference type="ARBA" id="ARBA00022737"/>
    </source>
</evidence>
<dbReference type="PRINTS" id="PR01919">
    <property type="entry name" value="TNFACTORR1B"/>
</dbReference>
<proteinExistence type="predicted"/>
<dbReference type="Proteomes" id="UP000011518">
    <property type="component" value="Unassembled WGS sequence"/>
</dbReference>
<evidence type="ECO:0000256" key="5">
    <source>
        <dbReference type="PROSITE-ProRule" id="PRU00206"/>
    </source>
</evidence>
<evidence type="ECO:0000313" key="10">
    <source>
        <dbReference type="EMBL" id="ELW68631.1"/>
    </source>
</evidence>
<evidence type="ECO:0000256" key="4">
    <source>
        <dbReference type="ARBA" id="ARBA00023180"/>
    </source>
</evidence>
<dbReference type="InterPro" id="IPR020411">
    <property type="entry name" value="TNFR_1B"/>
</dbReference>
<evidence type="ECO:0000256" key="6">
    <source>
        <dbReference type="SAM" id="MobiDB-lite"/>
    </source>
</evidence>
<feature type="repeat" description="TNFR-Cys" evidence="5">
    <location>
        <begin position="39"/>
        <end position="75"/>
    </location>
</feature>
<feature type="domain" description="TNFR-Cys" evidence="9">
    <location>
        <begin position="39"/>
        <end position="75"/>
    </location>
</feature>
<dbReference type="GO" id="GO:0043120">
    <property type="term" value="F:tumor necrosis factor binding"/>
    <property type="evidence" value="ECO:0007669"/>
    <property type="project" value="TreeGrafter"/>
</dbReference>
<keyword evidence="7" id="KW-0812">Transmembrane</keyword>
<dbReference type="InParanoid" id="L9L0R4"/>
<dbReference type="AlphaFoldDB" id="L9L0R4"/>
<feature type="disulfide bond" evidence="5">
    <location>
        <begin position="57"/>
        <end position="75"/>
    </location>
</feature>
<reference evidence="11" key="2">
    <citation type="journal article" date="2013" name="Nat. Commun.">
        <title>Genome of the Chinese tree shrew.</title>
        <authorList>
            <person name="Fan Y."/>
            <person name="Huang Z.Y."/>
            <person name="Cao C.C."/>
            <person name="Chen C.S."/>
            <person name="Chen Y.X."/>
            <person name="Fan D.D."/>
            <person name="He J."/>
            <person name="Hou H.L."/>
            <person name="Hu L."/>
            <person name="Hu X.T."/>
            <person name="Jiang X.T."/>
            <person name="Lai R."/>
            <person name="Lang Y.S."/>
            <person name="Liang B."/>
            <person name="Liao S.G."/>
            <person name="Mu D."/>
            <person name="Ma Y.Y."/>
            <person name="Niu Y.Y."/>
            <person name="Sun X.Q."/>
            <person name="Xia J.Q."/>
            <person name="Xiao J."/>
            <person name="Xiong Z.Q."/>
            <person name="Xu L."/>
            <person name="Yang L."/>
            <person name="Zhang Y."/>
            <person name="Zhao W."/>
            <person name="Zhao X.D."/>
            <person name="Zheng Y.T."/>
            <person name="Zhou J.M."/>
            <person name="Zhu Y.B."/>
            <person name="Zhang G.J."/>
            <person name="Wang J."/>
            <person name="Yao Y.G."/>
        </authorList>
    </citation>
    <scope>NUCLEOTIDE SEQUENCE [LARGE SCALE GENOMIC DNA]</scope>
</reference>
<dbReference type="PROSITE" id="PS50050">
    <property type="entry name" value="TNFR_NGFR_2"/>
    <property type="match status" value="4"/>
</dbReference>
<dbReference type="EMBL" id="KB320563">
    <property type="protein sequence ID" value="ELW68631.1"/>
    <property type="molecule type" value="Genomic_DNA"/>
</dbReference>
<evidence type="ECO:0000256" key="1">
    <source>
        <dbReference type="ARBA" id="ARBA00022729"/>
    </source>
</evidence>
<feature type="repeat" description="TNFR-Cys" evidence="5">
    <location>
        <begin position="163"/>
        <end position="200"/>
    </location>
</feature>
<evidence type="ECO:0000256" key="7">
    <source>
        <dbReference type="SAM" id="Phobius"/>
    </source>
</evidence>